<organism evidence="1 2">
    <name type="scientific">Anguilla anguilla</name>
    <name type="common">European freshwater eel</name>
    <name type="synonym">Muraena anguilla</name>
    <dbReference type="NCBI Taxonomy" id="7936"/>
    <lineage>
        <taxon>Eukaryota</taxon>
        <taxon>Metazoa</taxon>
        <taxon>Chordata</taxon>
        <taxon>Craniata</taxon>
        <taxon>Vertebrata</taxon>
        <taxon>Euteleostomi</taxon>
        <taxon>Actinopterygii</taxon>
        <taxon>Neopterygii</taxon>
        <taxon>Teleostei</taxon>
        <taxon>Anguilliformes</taxon>
        <taxon>Anguillidae</taxon>
        <taxon>Anguilla</taxon>
    </lineage>
</organism>
<evidence type="ECO:0000313" key="1">
    <source>
        <dbReference type="EMBL" id="KAG5838974.1"/>
    </source>
</evidence>
<sequence>MHTHTHASTHTHTHAHIYTHPHKRFIYDTHHPSSEALCVCVCTCTPTASKHTVFICNLFTSVWTVSLLWASVWHFSQQHPGHVKPLLPQVERAFSHTYAQQHYLQYLQARPHAPILTCTHTCNRALLLAQKMLFLLWKKWKLFTLCISWREQDVCETAHNSPQT</sequence>
<dbReference type="AlphaFoldDB" id="A0A9D3LZY5"/>
<name>A0A9D3LZY5_ANGAN</name>
<dbReference type="Proteomes" id="UP001044222">
    <property type="component" value="Chromosome 12"/>
</dbReference>
<reference evidence="1" key="1">
    <citation type="submission" date="2021-01" db="EMBL/GenBank/DDBJ databases">
        <title>A chromosome-scale assembly of European eel, Anguilla anguilla.</title>
        <authorList>
            <person name="Henkel C."/>
            <person name="Jong-Raadsen S.A."/>
            <person name="Dufour S."/>
            <person name="Weltzien F.-A."/>
            <person name="Palstra A.P."/>
            <person name="Pelster B."/>
            <person name="Spaink H.P."/>
            <person name="Van Den Thillart G.E."/>
            <person name="Jansen H."/>
            <person name="Zahm M."/>
            <person name="Klopp C."/>
            <person name="Cedric C."/>
            <person name="Louis A."/>
            <person name="Berthelot C."/>
            <person name="Parey E."/>
            <person name="Roest Crollius H."/>
            <person name="Montfort J."/>
            <person name="Robinson-Rechavi M."/>
            <person name="Bucao C."/>
            <person name="Bouchez O."/>
            <person name="Gislard M."/>
            <person name="Lluch J."/>
            <person name="Milhes M."/>
            <person name="Lampietro C."/>
            <person name="Lopez Roques C."/>
            <person name="Donnadieu C."/>
            <person name="Braasch I."/>
            <person name="Desvignes T."/>
            <person name="Postlethwait J."/>
            <person name="Bobe J."/>
            <person name="Guiguen Y."/>
            <person name="Dirks R."/>
        </authorList>
    </citation>
    <scope>NUCLEOTIDE SEQUENCE</scope>
    <source>
        <strain evidence="1">Tag_6206</strain>
        <tissue evidence="1">Liver</tissue>
    </source>
</reference>
<protein>
    <submittedName>
        <fullName evidence="1">Uncharacterized protein</fullName>
    </submittedName>
</protein>
<accession>A0A9D3LZY5</accession>
<proteinExistence type="predicted"/>
<keyword evidence="2" id="KW-1185">Reference proteome</keyword>
<evidence type="ECO:0000313" key="2">
    <source>
        <dbReference type="Proteomes" id="UP001044222"/>
    </source>
</evidence>
<dbReference type="EMBL" id="JAFIRN010000012">
    <property type="protein sequence ID" value="KAG5838974.1"/>
    <property type="molecule type" value="Genomic_DNA"/>
</dbReference>
<gene>
    <name evidence="1" type="ORF">ANANG_G00229440</name>
</gene>
<comment type="caution">
    <text evidence="1">The sequence shown here is derived from an EMBL/GenBank/DDBJ whole genome shotgun (WGS) entry which is preliminary data.</text>
</comment>